<dbReference type="EMBL" id="CP009220">
    <property type="protein sequence ID" value="ALC06703.1"/>
    <property type="molecule type" value="Genomic_DNA"/>
</dbReference>
<feature type="compositionally biased region" description="Basic and acidic residues" evidence="1">
    <location>
        <begin position="15"/>
        <end position="28"/>
    </location>
</feature>
<feature type="region of interest" description="Disordered" evidence="1">
    <location>
        <begin position="1"/>
        <end position="28"/>
    </location>
</feature>
<feature type="region of interest" description="Disordered" evidence="1">
    <location>
        <begin position="62"/>
        <end position="96"/>
    </location>
</feature>
<evidence type="ECO:0000256" key="1">
    <source>
        <dbReference type="SAM" id="MobiDB-lite"/>
    </source>
</evidence>
<proteinExistence type="predicted"/>
<organism evidence="2 3">
    <name type="scientific">Corynebacterium deserti GIMN1.010</name>
    <dbReference type="NCBI Taxonomy" id="931089"/>
    <lineage>
        <taxon>Bacteria</taxon>
        <taxon>Bacillati</taxon>
        <taxon>Actinomycetota</taxon>
        <taxon>Actinomycetes</taxon>
        <taxon>Mycobacteriales</taxon>
        <taxon>Corynebacteriaceae</taxon>
        <taxon>Corynebacterium</taxon>
    </lineage>
</organism>
<sequence length="96" mass="10321">MPFCAADGTHAGLHNVKDGTRSTADKSHEECGNTEWKYSAGSSVVNHVPSLTVVVERERTVGGENTLKRSQSHQMRGERGMTAGSGTGLKDRLVPR</sequence>
<reference evidence="2 3" key="1">
    <citation type="submission" date="2014-08" db="EMBL/GenBank/DDBJ databases">
        <title>Complete genome sequence of Corynebacterium deserti GIMN1.010 (=DSM 45689), isolated from desert sand in western China.</title>
        <authorList>
            <person name="Ruckert C."/>
            <person name="Albersmeier A."/>
            <person name="Kalinowski J."/>
        </authorList>
    </citation>
    <scope>NUCLEOTIDE SEQUENCE [LARGE SCALE GENOMIC DNA]</scope>
    <source>
        <strain evidence="2 3">GIMN1.010</strain>
    </source>
</reference>
<dbReference type="PATRIC" id="fig|931089.4.peg.2369"/>
<evidence type="ECO:0000313" key="2">
    <source>
        <dbReference type="EMBL" id="ALC06703.1"/>
    </source>
</evidence>
<dbReference type="AlphaFoldDB" id="A0A0M3QA52"/>
<dbReference type="KEGG" id="cdx:CDES_11745"/>
<accession>A0A0M3QA52</accession>
<evidence type="ECO:0000313" key="3">
    <source>
        <dbReference type="Proteomes" id="UP000068067"/>
    </source>
</evidence>
<dbReference type="Proteomes" id="UP000068067">
    <property type="component" value="Chromosome"/>
</dbReference>
<gene>
    <name evidence="2" type="ORF">CDES_11745</name>
</gene>
<keyword evidence="3" id="KW-1185">Reference proteome</keyword>
<name>A0A0M3QA52_9CORY</name>
<protein>
    <submittedName>
        <fullName evidence="2">Uncharacterized protein</fullName>
    </submittedName>
</protein>